<dbReference type="EMBL" id="QGNW01001163">
    <property type="protein sequence ID" value="RVW52748.1"/>
    <property type="molecule type" value="Genomic_DNA"/>
</dbReference>
<name>A0A438EYB6_VITVI</name>
<reference evidence="1 2" key="1">
    <citation type="journal article" date="2018" name="PLoS Genet.">
        <title>Population sequencing reveals clonal diversity and ancestral inbreeding in the grapevine cultivar Chardonnay.</title>
        <authorList>
            <person name="Roach M.J."/>
            <person name="Johnson D.L."/>
            <person name="Bohlmann J."/>
            <person name="van Vuuren H.J."/>
            <person name="Jones S.J."/>
            <person name="Pretorius I.S."/>
            <person name="Schmidt S.A."/>
            <person name="Borneman A.R."/>
        </authorList>
    </citation>
    <scope>NUCLEOTIDE SEQUENCE [LARGE SCALE GENOMIC DNA]</scope>
    <source>
        <strain evidence="2">cv. Chardonnay</strain>
        <tissue evidence="1">Leaf</tissue>
    </source>
</reference>
<comment type="caution">
    <text evidence="1">The sequence shown here is derived from an EMBL/GenBank/DDBJ whole genome shotgun (WGS) entry which is preliminary data.</text>
</comment>
<accession>A0A438EYB6</accession>
<protein>
    <submittedName>
        <fullName evidence="1">Uncharacterized protein</fullName>
    </submittedName>
</protein>
<dbReference type="Proteomes" id="UP000288805">
    <property type="component" value="Unassembled WGS sequence"/>
</dbReference>
<gene>
    <name evidence="1" type="ORF">CK203_091172</name>
</gene>
<organism evidence="1 2">
    <name type="scientific">Vitis vinifera</name>
    <name type="common">Grape</name>
    <dbReference type="NCBI Taxonomy" id="29760"/>
    <lineage>
        <taxon>Eukaryota</taxon>
        <taxon>Viridiplantae</taxon>
        <taxon>Streptophyta</taxon>
        <taxon>Embryophyta</taxon>
        <taxon>Tracheophyta</taxon>
        <taxon>Spermatophyta</taxon>
        <taxon>Magnoliopsida</taxon>
        <taxon>eudicotyledons</taxon>
        <taxon>Gunneridae</taxon>
        <taxon>Pentapetalae</taxon>
        <taxon>rosids</taxon>
        <taxon>Vitales</taxon>
        <taxon>Vitaceae</taxon>
        <taxon>Viteae</taxon>
        <taxon>Vitis</taxon>
    </lineage>
</organism>
<evidence type="ECO:0000313" key="1">
    <source>
        <dbReference type="EMBL" id="RVW52748.1"/>
    </source>
</evidence>
<proteinExistence type="predicted"/>
<sequence>MAASRFSLFGTSVLRHRTNVSPIPAIRLSFSPSRFTCSAAGRYCHCRQHRLPPPPSLARMGDFHRLLEDQRKRKSKFSGTTCLWSI</sequence>
<evidence type="ECO:0000313" key="2">
    <source>
        <dbReference type="Proteomes" id="UP000288805"/>
    </source>
</evidence>
<dbReference type="AlphaFoldDB" id="A0A438EYB6"/>